<sequence length="504" mass="55545">MRRSQTKRSDPADPYCLVLATPRQKSDDASLAAEQAVEKALSRPPSQPANNVSKTDGTAAPARPVVSKAPQAIQLFVSRAPNVIVQSQPDGQTRLVPQQTMRLLLSQGSHAPIEQPRPMRVMVQQQTVPPPSSPPPMLVGQPQVAWSPSGLVISDVRSQAPGQPGNVYPGPLPIVRRRGPHWPTEEKIQLLELLKSRRALINPRLGESLSKKDKLEGWKEVTDILNRHHPTTGGRCLAEVKKQWQNLFLKAKRERRELLNNGSKSDADLTSAQFTALSVKVFETVGDEFQLRDDDTPMDVDAGDSILGPSSCLESDAPYLSESHHPEVILLPRTPDPSEMSSQLTDDSEFKYGGSMSNGDSSQPFDDHVFDGENHVGSSKHSTTNGNLPAPLMRIKKEPEDPPPEPKLDYWAEPGGSEEERSTASWDARPHARTDYMDGQVNGTTFMGSITKMCDAVQKAASEVVSLKRREHKMKMSVLRAKMEYYETKRRKLQQQSEGGGGVA</sequence>
<name>A0A9J6E562_RHIMP</name>
<evidence type="ECO:0000256" key="4">
    <source>
        <dbReference type="SAM" id="MobiDB-lite"/>
    </source>
</evidence>
<gene>
    <name evidence="6" type="ORF">HPB51_002721</name>
</gene>
<dbReference type="Pfam" id="PF13873">
    <property type="entry name" value="Myb_DNA-bind_5"/>
    <property type="match status" value="1"/>
</dbReference>
<evidence type="ECO:0000256" key="3">
    <source>
        <dbReference type="ARBA" id="ARBA00025466"/>
    </source>
</evidence>
<proteinExistence type="predicted"/>
<feature type="region of interest" description="Disordered" evidence="4">
    <location>
        <begin position="334"/>
        <end position="429"/>
    </location>
</feature>
<dbReference type="PROSITE" id="PS50090">
    <property type="entry name" value="MYB_LIKE"/>
    <property type="match status" value="1"/>
</dbReference>
<reference evidence="6" key="1">
    <citation type="journal article" date="2020" name="Cell">
        <title>Large-Scale Comparative Analyses of Tick Genomes Elucidate Their Genetic Diversity and Vector Capacities.</title>
        <authorList>
            <consortium name="Tick Genome and Microbiome Consortium (TIGMIC)"/>
            <person name="Jia N."/>
            <person name="Wang J."/>
            <person name="Shi W."/>
            <person name="Du L."/>
            <person name="Sun Y."/>
            <person name="Zhan W."/>
            <person name="Jiang J.F."/>
            <person name="Wang Q."/>
            <person name="Zhang B."/>
            <person name="Ji P."/>
            <person name="Bell-Sakyi L."/>
            <person name="Cui X.M."/>
            <person name="Yuan T.T."/>
            <person name="Jiang B.G."/>
            <person name="Yang W.F."/>
            <person name="Lam T.T."/>
            <person name="Chang Q.C."/>
            <person name="Ding S.J."/>
            <person name="Wang X.J."/>
            <person name="Zhu J.G."/>
            <person name="Ruan X.D."/>
            <person name="Zhao L."/>
            <person name="Wei J.T."/>
            <person name="Ye R.Z."/>
            <person name="Que T.C."/>
            <person name="Du C.H."/>
            <person name="Zhou Y.H."/>
            <person name="Cheng J.X."/>
            <person name="Dai P.F."/>
            <person name="Guo W.B."/>
            <person name="Han X.H."/>
            <person name="Huang E.J."/>
            <person name="Li L.F."/>
            <person name="Wei W."/>
            <person name="Gao Y.C."/>
            <person name="Liu J.Z."/>
            <person name="Shao H.Z."/>
            <person name="Wang X."/>
            <person name="Wang C.C."/>
            <person name="Yang T.C."/>
            <person name="Huo Q.B."/>
            <person name="Li W."/>
            <person name="Chen H.Y."/>
            <person name="Chen S.E."/>
            <person name="Zhou L.G."/>
            <person name="Ni X.B."/>
            <person name="Tian J.H."/>
            <person name="Sheng Y."/>
            <person name="Liu T."/>
            <person name="Pan Y.S."/>
            <person name="Xia L.Y."/>
            <person name="Li J."/>
            <person name="Zhao F."/>
            <person name="Cao W.C."/>
        </authorList>
    </citation>
    <scope>NUCLEOTIDE SEQUENCE</scope>
    <source>
        <strain evidence="6">Rmic-2018</strain>
    </source>
</reference>
<feature type="compositionally biased region" description="Basic and acidic residues" evidence="4">
    <location>
        <begin position="365"/>
        <end position="374"/>
    </location>
</feature>
<dbReference type="EMBL" id="JABSTU010000005">
    <property type="protein sequence ID" value="KAH8029699.1"/>
    <property type="molecule type" value="Genomic_DNA"/>
</dbReference>
<evidence type="ECO:0000256" key="2">
    <source>
        <dbReference type="ARBA" id="ARBA00016807"/>
    </source>
</evidence>
<feature type="compositionally biased region" description="Polar residues" evidence="4">
    <location>
        <begin position="376"/>
        <end position="387"/>
    </location>
</feature>
<feature type="compositionally biased region" description="Basic and acidic residues" evidence="4">
    <location>
        <begin position="418"/>
        <end position="429"/>
    </location>
</feature>
<evidence type="ECO:0000259" key="5">
    <source>
        <dbReference type="PROSITE" id="PS50090"/>
    </source>
</evidence>
<dbReference type="InterPro" id="IPR001005">
    <property type="entry name" value="SANT/Myb"/>
</dbReference>
<dbReference type="AlphaFoldDB" id="A0A9J6E562"/>
<comment type="subunit">
    <text evidence="1">Self-associates forming complexes of several hundred monomers.</text>
</comment>
<protein>
    <recommendedName>
        <fullName evidence="2">Regulatory protein zeste</fullName>
    </recommendedName>
</protein>
<dbReference type="InterPro" id="IPR028002">
    <property type="entry name" value="Myb_DNA-bind_5"/>
</dbReference>
<comment type="caution">
    <text evidence="6">The sequence shown here is derived from an EMBL/GenBank/DDBJ whole genome shotgun (WGS) entry which is preliminary data.</text>
</comment>
<feature type="domain" description="Myb-like" evidence="5">
    <location>
        <begin position="182"/>
        <end position="248"/>
    </location>
</feature>
<comment type="function">
    <text evidence="3">Involved in transvection phenomena (= synapsis-dependent gene expression), where the synaptic pairing of chromosomes carrying genes with which zeste interacts influences the expression of these genes. Zeste binds to DNA and stimulates transcription from a nearby promoter.</text>
</comment>
<evidence type="ECO:0000313" key="6">
    <source>
        <dbReference type="EMBL" id="KAH8029699.1"/>
    </source>
</evidence>
<feature type="region of interest" description="Disordered" evidence="4">
    <location>
        <begin position="21"/>
        <end position="65"/>
    </location>
</feature>
<reference evidence="6" key="2">
    <citation type="submission" date="2021-09" db="EMBL/GenBank/DDBJ databases">
        <authorList>
            <person name="Jia N."/>
            <person name="Wang J."/>
            <person name="Shi W."/>
            <person name="Du L."/>
            <person name="Sun Y."/>
            <person name="Zhan W."/>
            <person name="Jiang J."/>
            <person name="Wang Q."/>
            <person name="Zhang B."/>
            <person name="Ji P."/>
            <person name="Sakyi L.B."/>
            <person name="Cui X."/>
            <person name="Yuan T."/>
            <person name="Jiang B."/>
            <person name="Yang W."/>
            <person name="Lam T.T.-Y."/>
            <person name="Chang Q."/>
            <person name="Ding S."/>
            <person name="Wang X."/>
            <person name="Zhu J."/>
            <person name="Ruan X."/>
            <person name="Zhao L."/>
            <person name="Wei J."/>
            <person name="Que T."/>
            <person name="Du C."/>
            <person name="Cheng J."/>
            <person name="Dai P."/>
            <person name="Han X."/>
            <person name="Huang E."/>
            <person name="Gao Y."/>
            <person name="Liu J."/>
            <person name="Shao H."/>
            <person name="Ye R."/>
            <person name="Li L."/>
            <person name="Wei W."/>
            <person name="Wang X."/>
            <person name="Wang C."/>
            <person name="Huo Q."/>
            <person name="Li W."/>
            <person name="Guo W."/>
            <person name="Chen H."/>
            <person name="Chen S."/>
            <person name="Zhou L."/>
            <person name="Zhou L."/>
            <person name="Ni X."/>
            <person name="Tian J."/>
            <person name="Zhou Y."/>
            <person name="Sheng Y."/>
            <person name="Liu T."/>
            <person name="Pan Y."/>
            <person name="Xia L."/>
            <person name="Li J."/>
            <person name="Zhao F."/>
            <person name="Cao W."/>
        </authorList>
    </citation>
    <scope>NUCLEOTIDE SEQUENCE</scope>
    <source>
        <strain evidence="6">Rmic-2018</strain>
        <tissue evidence="6">Larvae</tissue>
    </source>
</reference>
<dbReference type="Proteomes" id="UP000821866">
    <property type="component" value="Chromosome 3"/>
</dbReference>
<organism evidence="6 7">
    <name type="scientific">Rhipicephalus microplus</name>
    <name type="common">Cattle tick</name>
    <name type="synonym">Boophilus microplus</name>
    <dbReference type="NCBI Taxonomy" id="6941"/>
    <lineage>
        <taxon>Eukaryota</taxon>
        <taxon>Metazoa</taxon>
        <taxon>Ecdysozoa</taxon>
        <taxon>Arthropoda</taxon>
        <taxon>Chelicerata</taxon>
        <taxon>Arachnida</taxon>
        <taxon>Acari</taxon>
        <taxon>Parasitiformes</taxon>
        <taxon>Ixodida</taxon>
        <taxon>Ixodoidea</taxon>
        <taxon>Ixodidae</taxon>
        <taxon>Rhipicephalinae</taxon>
        <taxon>Rhipicephalus</taxon>
        <taxon>Boophilus</taxon>
    </lineage>
</organism>
<evidence type="ECO:0000313" key="7">
    <source>
        <dbReference type="Proteomes" id="UP000821866"/>
    </source>
</evidence>
<evidence type="ECO:0000256" key="1">
    <source>
        <dbReference type="ARBA" id="ARBA00011764"/>
    </source>
</evidence>
<accession>A0A9J6E562</accession>
<feature type="compositionally biased region" description="Basic and acidic residues" evidence="4">
    <location>
        <begin position="395"/>
        <end position="410"/>
    </location>
</feature>
<feature type="compositionally biased region" description="Polar residues" evidence="4">
    <location>
        <begin position="355"/>
        <end position="364"/>
    </location>
</feature>
<keyword evidence="7" id="KW-1185">Reference proteome</keyword>